<evidence type="ECO:0000313" key="10">
    <source>
        <dbReference type="EMBL" id="WIV56058.1"/>
    </source>
</evidence>
<organism evidence="10 11">
    <name type="scientific">Amycolatopsis nalaikhensis</name>
    <dbReference type="NCBI Taxonomy" id="715472"/>
    <lineage>
        <taxon>Bacteria</taxon>
        <taxon>Bacillati</taxon>
        <taxon>Actinomycetota</taxon>
        <taxon>Actinomycetes</taxon>
        <taxon>Pseudonocardiales</taxon>
        <taxon>Pseudonocardiaceae</taxon>
        <taxon>Amycolatopsis</taxon>
    </lineage>
</organism>
<evidence type="ECO:0000256" key="7">
    <source>
        <dbReference type="PROSITE-ProRule" id="PRU10141"/>
    </source>
</evidence>
<feature type="binding site" evidence="7">
    <location>
        <position position="40"/>
    </location>
    <ligand>
        <name>ATP</name>
        <dbReference type="ChEBI" id="CHEBI:30616"/>
    </ligand>
</feature>
<protein>
    <recommendedName>
        <fullName evidence="1">non-specific serine/threonine protein kinase</fullName>
        <ecNumber evidence="1">2.7.11.1</ecNumber>
    </recommendedName>
</protein>
<dbReference type="PANTHER" id="PTHR43289">
    <property type="entry name" value="MITOGEN-ACTIVATED PROTEIN KINASE KINASE KINASE 20-RELATED"/>
    <property type="match status" value="1"/>
</dbReference>
<keyword evidence="4 7" id="KW-0547">Nucleotide-binding</keyword>
<dbReference type="PROSITE" id="PS00107">
    <property type="entry name" value="PROTEIN_KINASE_ATP"/>
    <property type="match status" value="1"/>
</dbReference>
<keyword evidence="3" id="KW-0808">Transferase</keyword>
<evidence type="ECO:0000256" key="2">
    <source>
        <dbReference type="ARBA" id="ARBA00022527"/>
    </source>
</evidence>
<reference evidence="10 11" key="1">
    <citation type="submission" date="2023-06" db="EMBL/GenBank/DDBJ databases">
        <authorList>
            <person name="Oyuntsetseg B."/>
            <person name="Kim S.B."/>
        </authorList>
    </citation>
    <scope>NUCLEOTIDE SEQUENCE [LARGE SCALE GENOMIC DNA]</scope>
    <source>
        <strain evidence="10 11">2-2</strain>
    </source>
</reference>
<feature type="domain" description="Protein kinase" evidence="9">
    <location>
        <begin position="11"/>
        <end position="231"/>
    </location>
</feature>
<sequence>MDRGDLIADRYRLVEQIGRGGMGVVWLATDTTLRRPVALKIGVSAGEPVAGARLAHPNVIAAYDLVKTDDGRDCLVMEYLPSRSLRQLREDDGPLPPREAAAIGTQIAAALAHLHDLNMTHRDVTPANVLVTADRTAKLTDFGIATWASDTQVEDPKTGGGTPGFQAPEVVRGNRATAAADVFSLGMTIRYAVEGHPAPEAALGVLLAKLTDSDPDARPTAETAGQRFEALAKSPVRRRWRLVAAGVVVLALVGALVAWLTIRDDAPPVTAAPAPAHESIMGDPRTADPCSLTYANALSSYGVVETSHDYGNFNRCDALVYLTKERRDHVDVSVEFAIDEQDEATPVQQVGAVGIQRPPAEDDGCTRILLLPGYQVVIDADLTGTGKVDLCGMAEAITSSALVSLNSGRIARRTLDAGSLAGENACALLDAPVVTAALGPGPLNQVRSFGDWECQWSFTDRSGVAKVVFDRTIAENFAASGSTPIRVGRFDARVLPQGRSDTDCEVAIVYRSYVEDTKPRVDELVLVDVEDSEKQPEQLCEPARRLADTVAQRLSR</sequence>
<dbReference type="InterPro" id="IPR000719">
    <property type="entry name" value="Prot_kinase_dom"/>
</dbReference>
<dbReference type="PANTHER" id="PTHR43289:SF6">
    <property type="entry name" value="SERINE_THREONINE-PROTEIN KINASE NEKL-3"/>
    <property type="match status" value="1"/>
</dbReference>
<dbReference type="PROSITE" id="PS50011">
    <property type="entry name" value="PROTEIN_KINASE_DOM"/>
    <property type="match status" value="1"/>
</dbReference>
<dbReference type="EC" id="2.7.11.1" evidence="1"/>
<dbReference type="InterPro" id="IPR008266">
    <property type="entry name" value="Tyr_kinase_AS"/>
</dbReference>
<evidence type="ECO:0000256" key="5">
    <source>
        <dbReference type="ARBA" id="ARBA00022777"/>
    </source>
</evidence>
<dbReference type="GO" id="GO:0016301">
    <property type="term" value="F:kinase activity"/>
    <property type="evidence" value="ECO:0007669"/>
    <property type="project" value="UniProtKB-KW"/>
</dbReference>
<evidence type="ECO:0000256" key="8">
    <source>
        <dbReference type="SAM" id="Phobius"/>
    </source>
</evidence>
<evidence type="ECO:0000256" key="3">
    <source>
        <dbReference type="ARBA" id="ARBA00022679"/>
    </source>
</evidence>
<dbReference type="EMBL" id="CP127173">
    <property type="protein sequence ID" value="WIV56058.1"/>
    <property type="molecule type" value="Genomic_DNA"/>
</dbReference>
<evidence type="ECO:0000259" key="9">
    <source>
        <dbReference type="PROSITE" id="PS50011"/>
    </source>
</evidence>
<dbReference type="InterPro" id="IPR017441">
    <property type="entry name" value="Protein_kinase_ATP_BS"/>
</dbReference>
<evidence type="ECO:0000256" key="1">
    <source>
        <dbReference type="ARBA" id="ARBA00012513"/>
    </source>
</evidence>
<keyword evidence="5 10" id="KW-0418">Kinase</keyword>
<keyword evidence="2" id="KW-0723">Serine/threonine-protein kinase</keyword>
<dbReference type="Gene3D" id="1.10.510.10">
    <property type="entry name" value="Transferase(Phosphotransferase) domain 1"/>
    <property type="match status" value="1"/>
</dbReference>
<feature type="transmembrane region" description="Helical" evidence="8">
    <location>
        <begin position="242"/>
        <end position="262"/>
    </location>
</feature>
<evidence type="ECO:0000256" key="4">
    <source>
        <dbReference type="ARBA" id="ARBA00022741"/>
    </source>
</evidence>
<evidence type="ECO:0000256" key="6">
    <source>
        <dbReference type="ARBA" id="ARBA00022840"/>
    </source>
</evidence>
<dbReference type="InterPro" id="IPR011009">
    <property type="entry name" value="Kinase-like_dom_sf"/>
</dbReference>
<keyword evidence="8" id="KW-0812">Transmembrane</keyword>
<name>A0ABY8XK92_9PSEU</name>
<evidence type="ECO:0000313" key="11">
    <source>
        <dbReference type="Proteomes" id="UP001227101"/>
    </source>
</evidence>
<dbReference type="RefSeq" id="WP_285453119.1">
    <property type="nucleotide sequence ID" value="NZ_CP127173.1"/>
</dbReference>
<dbReference type="Pfam" id="PF00069">
    <property type="entry name" value="Pkinase"/>
    <property type="match status" value="1"/>
</dbReference>
<dbReference type="Gene3D" id="3.30.200.20">
    <property type="entry name" value="Phosphorylase Kinase, domain 1"/>
    <property type="match status" value="1"/>
</dbReference>
<dbReference type="CDD" id="cd14014">
    <property type="entry name" value="STKc_PknB_like"/>
    <property type="match status" value="1"/>
</dbReference>
<gene>
    <name evidence="10" type="ORF">QP939_45905</name>
</gene>
<keyword evidence="8" id="KW-0472">Membrane</keyword>
<keyword evidence="11" id="KW-1185">Reference proteome</keyword>
<proteinExistence type="predicted"/>
<keyword evidence="8" id="KW-1133">Transmembrane helix</keyword>
<dbReference type="Proteomes" id="UP001227101">
    <property type="component" value="Chromosome"/>
</dbReference>
<accession>A0ABY8XK92</accession>
<dbReference type="SUPFAM" id="SSF56112">
    <property type="entry name" value="Protein kinase-like (PK-like)"/>
    <property type="match status" value="1"/>
</dbReference>
<dbReference type="PROSITE" id="PS00109">
    <property type="entry name" value="PROTEIN_KINASE_TYR"/>
    <property type="match status" value="1"/>
</dbReference>
<keyword evidence="6 7" id="KW-0067">ATP-binding</keyword>